<dbReference type="Pfam" id="PF04055">
    <property type="entry name" value="Radical_SAM"/>
    <property type="match status" value="1"/>
</dbReference>
<keyword evidence="13" id="KW-1185">Reference proteome</keyword>
<dbReference type="Gene3D" id="3.40.50.12160">
    <property type="entry name" value="Methylthiotransferase, N-terminal domain"/>
    <property type="match status" value="1"/>
</dbReference>
<dbReference type="PANTHER" id="PTHR43837">
    <property type="entry name" value="RIBOSOMAL PROTEIN S12 METHYLTHIOTRANSFERASE RIMO"/>
    <property type="match status" value="1"/>
</dbReference>
<evidence type="ECO:0000256" key="6">
    <source>
        <dbReference type="ARBA" id="ARBA00023004"/>
    </source>
</evidence>
<evidence type="ECO:0000256" key="4">
    <source>
        <dbReference type="ARBA" id="ARBA00022691"/>
    </source>
</evidence>
<dbReference type="NCBIfam" id="TIGR01125">
    <property type="entry name" value="30S ribosomal protein S12 methylthiotransferase RimO"/>
    <property type="match status" value="1"/>
</dbReference>
<organism evidence="12 13">
    <name type="scientific">Anaerorhabdus furcosa</name>
    <dbReference type="NCBI Taxonomy" id="118967"/>
    <lineage>
        <taxon>Bacteria</taxon>
        <taxon>Bacillati</taxon>
        <taxon>Bacillota</taxon>
        <taxon>Erysipelotrichia</taxon>
        <taxon>Erysipelotrichales</taxon>
        <taxon>Erysipelotrichaceae</taxon>
        <taxon>Anaerorhabdus</taxon>
    </lineage>
</organism>
<dbReference type="InterPro" id="IPR007197">
    <property type="entry name" value="rSAM"/>
</dbReference>
<dbReference type="InterPro" id="IPR038135">
    <property type="entry name" value="Methylthiotransferase_N_sf"/>
</dbReference>
<evidence type="ECO:0000256" key="7">
    <source>
        <dbReference type="ARBA" id="ARBA00023014"/>
    </source>
</evidence>
<reference evidence="13" key="1">
    <citation type="submission" date="2017-02" db="EMBL/GenBank/DDBJ databases">
        <authorList>
            <person name="Varghese N."/>
            <person name="Submissions S."/>
        </authorList>
    </citation>
    <scope>NUCLEOTIDE SEQUENCE [LARGE SCALE GENOMIC DNA]</scope>
    <source>
        <strain evidence="13">ATCC 25662</strain>
    </source>
</reference>
<dbReference type="PROSITE" id="PS01278">
    <property type="entry name" value="MTTASE_RADICAL"/>
    <property type="match status" value="1"/>
</dbReference>
<dbReference type="InterPro" id="IPR006638">
    <property type="entry name" value="Elp3/MiaA/NifB-like_rSAM"/>
</dbReference>
<dbReference type="OrthoDB" id="9805215at2"/>
<dbReference type="InterPro" id="IPR023404">
    <property type="entry name" value="rSAM_horseshoe"/>
</dbReference>
<dbReference type="GO" id="GO:0005840">
    <property type="term" value="C:ribosome"/>
    <property type="evidence" value="ECO:0007669"/>
    <property type="project" value="UniProtKB-KW"/>
</dbReference>
<dbReference type="GO" id="GO:0005829">
    <property type="term" value="C:cytosol"/>
    <property type="evidence" value="ECO:0007669"/>
    <property type="project" value="TreeGrafter"/>
</dbReference>
<dbReference type="PANTHER" id="PTHR43837:SF1">
    <property type="entry name" value="RIBOSOMAL PROTEIN US12 METHYLTHIOTRANSFERASE RIMO"/>
    <property type="match status" value="1"/>
</dbReference>
<accession>A0A1T4NWT5</accession>
<gene>
    <name evidence="8" type="primary">rimO</name>
    <name evidence="12" type="ORF">SAMN02745191_1773</name>
</gene>
<dbReference type="GO" id="GO:0046872">
    <property type="term" value="F:metal ion binding"/>
    <property type="evidence" value="ECO:0007669"/>
    <property type="project" value="UniProtKB-KW"/>
</dbReference>
<dbReference type="Pfam" id="PF18693">
    <property type="entry name" value="TRAM_2"/>
    <property type="match status" value="1"/>
</dbReference>
<dbReference type="Pfam" id="PF00919">
    <property type="entry name" value="UPF0004"/>
    <property type="match status" value="1"/>
</dbReference>
<dbReference type="GO" id="GO:0103039">
    <property type="term" value="F:protein methylthiotransferase activity"/>
    <property type="evidence" value="ECO:0007669"/>
    <property type="project" value="UniProtKB-EC"/>
</dbReference>
<evidence type="ECO:0000256" key="1">
    <source>
        <dbReference type="ARBA" id="ARBA00022485"/>
    </source>
</evidence>
<dbReference type="InterPro" id="IPR013848">
    <property type="entry name" value="Methylthiotransferase_N"/>
</dbReference>
<dbReference type="Proteomes" id="UP000243297">
    <property type="component" value="Unassembled WGS sequence"/>
</dbReference>
<comment type="function">
    <text evidence="8">Catalyzes the methylthiolation of an aspartic acid residue of ribosomal protein uS12.</text>
</comment>
<dbReference type="GO" id="GO:0140101">
    <property type="term" value="F:catalytic activity, acting on a tRNA"/>
    <property type="evidence" value="ECO:0007669"/>
    <property type="project" value="UniProtKB-ARBA"/>
</dbReference>
<keyword evidence="2 8" id="KW-0963">Cytoplasm</keyword>
<dbReference type="PROSITE" id="PS50926">
    <property type="entry name" value="TRAM"/>
    <property type="match status" value="1"/>
</dbReference>
<keyword evidence="4 8" id="KW-0949">S-adenosyl-L-methionine</keyword>
<dbReference type="EMBL" id="FUWY01000005">
    <property type="protein sequence ID" value="SJZ83810.1"/>
    <property type="molecule type" value="Genomic_DNA"/>
</dbReference>
<evidence type="ECO:0000256" key="5">
    <source>
        <dbReference type="ARBA" id="ARBA00022723"/>
    </source>
</evidence>
<feature type="binding site" evidence="8">
    <location>
        <position position="145"/>
    </location>
    <ligand>
        <name>[4Fe-4S] cluster</name>
        <dbReference type="ChEBI" id="CHEBI:49883"/>
        <label>2</label>
        <note>4Fe-4S-S-AdoMet</note>
    </ligand>
</feature>
<feature type="domain" description="Radical SAM core" evidence="11">
    <location>
        <begin position="131"/>
        <end position="361"/>
    </location>
</feature>
<dbReference type="PROSITE" id="PS51449">
    <property type="entry name" value="MTTASE_N"/>
    <property type="match status" value="1"/>
</dbReference>
<evidence type="ECO:0000259" key="10">
    <source>
        <dbReference type="PROSITE" id="PS51449"/>
    </source>
</evidence>
<evidence type="ECO:0000256" key="8">
    <source>
        <dbReference type="HAMAP-Rule" id="MF_01865"/>
    </source>
</evidence>
<dbReference type="RefSeq" id="WP_078712179.1">
    <property type="nucleotide sequence ID" value="NZ_FUWY01000005.1"/>
</dbReference>
<dbReference type="SFLD" id="SFLDF00274">
    <property type="entry name" value="ribosomal_protein_S12_methylth"/>
    <property type="match status" value="1"/>
</dbReference>
<keyword evidence="3 8" id="KW-0808">Transferase</keyword>
<dbReference type="SFLD" id="SFLDG01061">
    <property type="entry name" value="methylthiotransferase"/>
    <property type="match status" value="1"/>
</dbReference>
<keyword evidence="12" id="KW-0689">Ribosomal protein</keyword>
<feature type="domain" description="MTTase N-terminal" evidence="10">
    <location>
        <begin position="1"/>
        <end position="116"/>
    </location>
</feature>
<dbReference type="InterPro" id="IPR058240">
    <property type="entry name" value="rSAM_sf"/>
</dbReference>
<dbReference type="STRING" id="118967.SAMN02745191_1773"/>
<dbReference type="SMART" id="SM00729">
    <property type="entry name" value="Elp3"/>
    <property type="match status" value="1"/>
</dbReference>
<sequence length="433" mass="49536">MKIGIISLGCCKNLVDTENLIGMLQQSNQEITYNLNEADAIIVNTCGFIDPAKEEGINTILEMAEYKEKNCKKLIVMGCLAERYLDQLAEELPEVDCFITLKQYNQFGPILTEVLGEKIANDYGKCPQVLTGKPWMAYLKIADGCDNRCSYCAIPLIRGGYRSFDIDALVDQAKELAKRGVKELNLIAQDTTRYGLDNYGKRRLLELLGRCNEIEGLHWIRVLYMYPDEIDDELIEGMAKLDKVLPYFDIPVQHGSDRMLQIMNRRGSVESIIRLVDKIRETYPTPALRTTMIVGFPTETLEDVQLNLEFMKRVKWDRLGGFTYSKEEDTPSYDLLDELSQEEKNRRYEEMMKLQEEIVEAKNQELIGKTLEVLVEKQDGLTGFYRGRSVFSAPDGIDGEVIFKSEEPIEFGSFVPVTITRIKAHDFYGNRVN</sequence>
<keyword evidence="1 8" id="KW-0004">4Fe-4S</keyword>
<dbReference type="InterPro" id="IPR005839">
    <property type="entry name" value="Methylthiotransferase"/>
</dbReference>
<dbReference type="Gene3D" id="3.80.30.20">
    <property type="entry name" value="tm_1862 like domain"/>
    <property type="match status" value="1"/>
</dbReference>
<feature type="binding site" evidence="8">
    <location>
        <position position="10"/>
    </location>
    <ligand>
        <name>[4Fe-4S] cluster</name>
        <dbReference type="ChEBI" id="CHEBI:49883"/>
        <label>1</label>
    </ligand>
</feature>
<dbReference type="GO" id="GO:0035599">
    <property type="term" value="F:aspartic acid methylthiotransferase activity"/>
    <property type="evidence" value="ECO:0007669"/>
    <property type="project" value="TreeGrafter"/>
</dbReference>
<protein>
    <recommendedName>
        <fullName evidence="8">Ribosomal protein uS12 methylthiotransferase RimO</fullName>
        <shortName evidence="8">uS12 MTTase</shortName>
        <shortName evidence="8">uS12 methylthiotransferase</shortName>
        <ecNumber evidence="8">2.8.4.4</ecNumber>
    </recommendedName>
    <alternativeName>
        <fullName evidence="8">Ribosomal protein uS12 (aspartate-C(3))-methylthiotransferase</fullName>
    </alternativeName>
    <alternativeName>
        <fullName evidence="8">Ribosome maturation factor RimO</fullName>
    </alternativeName>
</protein>
<dbReference type="Gene3D" id="2.40.50.140">
    <property type="entry name" value="Nucleic acid-binding proteins"/>
    <property type="match status" value="1"/>
</dbReference>
<dbReference type="SFLD" id="SFLDG01082">
    <property type="entry name" value="B12-binding_domain_containing"/>
    <property type="match status" value="1"/>
</dbReference>
<keyword evidence="6 8" id="KW-0408">Iron</keyword>
<dbReference type="SUPFAM" id="SSF102114">
    <property type="entry name" value="Radical SAM enzymes"/>
    <property type="match status" value="1"/>
</dbReference>
<dbReference type="GO" id="GO:0035600">
    <property type="term" value="P:tRNA methylthiolation"/>
    <property type="evidence" value="ECO:0007669"/>
    <property type="project" value="UniProtKB-ARBA"/>
</dbReference>
<keyword evidence="12" id="KW-0687">Ribonucleoprotein</keyword>
<evidence type="ECO:0000313" key="13">
    <source>
        <dbReference type="Proteomes" id="UP000243297"/>
    </source>
</evidence>
<keyword evidence="5 8" id="KW-0479">Metal-binding</keyword>
<dbReference type="PROSITE" id="PS51918">
    <property type="entry name" value="RADICAL_SAM"/>
    <property type="match status" value="1"/>
</dbReference>
<comment type="similarity">
    <text evidence="8">Belongs to the methylthiotransferase family. RimO subfamily.</text>
</comment>
<comment type="catalytic activity">
    <reaction evidence="8">
        <text>L-aspartate(89)-[ribosomal protein uS12]-hydrogen + (sulfur carrier)-SH + AH2 + 2 S-adenosyl-L-methionine = 3-methylsulfanyl-L-aspartate(89)-[ribosomal protein uS12]-hydrogen + (sulfur carrier)-H + 5'-deoxyadenosine + L-methionine + A + S-adenosyl-L-homocysteine + 2 H(+)</text>
        <dbReference type="Rhea" id="RHEA:37087"/>
        <dbReference type="Rhea" id="RHEA-COMP:10460"/>
        <dbReference type="Rhea" id="RHEA-COMP:10461"/>
        <dbReference type="Rhea" id="RHEA-COMP:14737"/>
        <dbReference type="Rhea" id="RHEA-COMP:14739"/>
        <dbReference type="ChEBI" id="CHEBI:13193"/>
        <dbReference type="ChEBI" id="CHEBI:15378"/>
        <dbReference type="ChEBI" id="CHEBI:17319"/>
        <dbReference type="ChEBI" id="CHEBI:17499"/>
        <dbReference type="ChEBI" id="CHEBI:29917"/>
        <dbReference type="ChEBI" id="CHEBI:29961"/>
        <dbReference type="ChEBI" id="CHEBI:57844"/>
        <dbReference type="ChEBI" id="CHEBI:57856"/>
        <dbReference type="ChEBI" id="CHEBI:59789"/>
        <dbReference type="ChEBI" id="CHEBI:64428"/>
        <dbReference type="ChEBI" id="CHEBI:73599"/>
        <dbReference type="EC" id="2.8.4.4"/>
    </reaction>
</comment>
<dbReference type="FunFam" id="3.80.30.20:FF:000001">
    <property type="entry name" value="tRNA-2-methylthio-N(6)-dimethylallyladenosine synthase 2"/>
    <property type="match status" value="1"/>
</dbReference>
<dbReference type="InterPro" id="IPR002792">
    <property type="entry name" value="TRAM_dom"/>
</dbReference>
<feature type="binding site" evidence="8">
    <location>
        <position position="79"/>
    </location>
    <ligand>
        <name>[4Fe-4S] cluster</name>
        <dbReference type="ChEBI" id="CHEBI:49883"/>
        <label>1</label>
    </ligand>
</feature>
<evidence type="ECO:0000256" key="2">
    <source>
        <dbReference type="ARBA" id="ARBA00022490"/>
    </source>
</evidence>
<dbReference type="AlphaFoldDB" id="A0A1T4NWT5"/>
<feature type="binding site" evidence="8">
    <location>
        <position position="46"/>
    </location>
    <ligand>
        <name>[4Fe-4S] cluster</name>
        <dbReference type="ChEBI" id="CHEBI:49883"/>
        <label>1</label>
    </ligand>
</feature>
<comment type="subcellular location">
    <subcellularLocation>
        <location evidence="8">Cytoplasm</location>
    </subcellularLocation>
</comment>
<proteinExistence type="inferred from homology"/>
<feature type="domain" description="TRAM" evidence="9">
    <location>
        <begin position="364"/>
        <end position="433"/>
    </location>
</feature>
<dbReference type="InterPro" id="IPR005840">
    <property type="entry name" value="Ribosomal_uS12_MeSTrfase_RimO"/>
</dbReference>
<dbReference type="EC" id="2.8.4.4" evidence="8"/>
<dbReference type="GO" id="GO:0051539">
    <property type="term" value="F:4 iron, 4 sulfur cluster binding"/>
    <property type="evidence" value="ECO:0007669"/>
    <property type="project" value="UniProtKB-UniRule"/>
</dbReference>
<name>A0A1T4NWT5_9FIRM</name>
<evidence type="ECO:0000259" key="11">
    <source>
        <dbReference type="PROSITE" id="PS51918"/>
    </source>
</evidence>
<feature type="binding site" evidence="8">
    <location>
        <position position="149"/>
    </location>
    <ligand>
        <name>[4Fe-4S] cluster</name>
        <dbReference type="ChEBI" id="CHEBI:49883"/>
        <label>2</label>
        <note>4Fe-4S-S-AdoMet</note>
    </ligand>
</feature>
<dbReference type="HAMAP" id="MF_01865">
    <property type="entry name" value="MTTase_RimO"/>
    <property type="match status" value="1"/>
</dbReference>
<feature type="binding site" evidence="8">
    <location>
        <position position="152"/>
    </location>
    <ligand>
        <name>[4Fe-4S] cluster</name>
        <dbReference type="ChEBI" id="CHEBI:49883"/>
        <label>2</label>
        <note>4Fe-4S-S-AdoMet</note>
    </ligand>
</feature>
<evidence type="ECO:0000256" key="3">
    <source>
        <dbReference type="ARBA" id="ARBA00022679"/>
    </source>
</evidence>
<dbReference type="CDD" id="cd01335">
    <property type="entry name" value="Radical_SAM"/>
    <property type="match status" value="1"/>
</dbReference>
<comment type="cofactor">
    <cofactor evidence="8">
        <name>[4Fe-4S] cluster</name>
        <dbReference type="ChEBI" id="CHEBI:49883"/>
    </cofactor>
    <text evidence="8">Binds 2 [4Fe-4S] clusters. One cluster is coordinated with 3 cysteines and an exchangeable S-adenosyl-L-methionine.</text>
</comment>
<dbReference type="SFLD" id="SFLDS00029">
    <property type="entry name" value="Radical_SAM"/>
    <property type="match status" value="1"/>
</dbReference>
<dbReference type="NCBIfam" id="TIGR00089">
    <property type="entry name" value="MiaB/RimO family radical SAM methylthiotransferase"/>
    <property type="match status" value="1"/>
</dbReference>
<dbReference type="InterPro" id="IPR020612">
    <property type="entry name" value="Methylthiotransferase_CS"/>
</dbReference>
<evidence type="ECO:0000313" key="12">
    <source>
        <dbReference type="EMBL" id="SJZ83810.1"/>
    </source>
</evidence>
<dbReference type="InterPro" id="IPR012340">
    <property type="entry name" value="NA-bd_OB-fold"/>
</dbReference>
<keyword evidence="7 8" id="KW-0411">Iron-sulfur</keyword>
<evidence type="ECO:0000259" key="9">
    <source>
        <dbReference type="PROSITE" id="PS50926"/>
    </source>
</evidence>